<name>A0A263D6Y2_9PSEU</name>
<evidence type="ECO:0000256" key="6">
    <source>
        <dbReference type="SAM" id="MobiDB-lite"/>
    </source>
</evidence>
<organism evidence="9 10">
    <name type="scientific">Amycolatopsis antarctica</name>
    <dbReference type="NCBI Taxonomy" id="1854586"/>
    <lineage>
        <taxon>Bacteria</taxon>
        <taxon>Bacillati</taxon>
        <taxon>Actinomycetota</taxon>
        <taxon>Actinomycetes</taxon>
        <taxon>Pseudonocardiales</taxon>
        <taxon>Pseudonocardiaceae</taxon>
        <taxon>Amycolatopsis</taxon>
    </lineage>
</organism>
<dbReference type="GO" id="GO:0000271">
    <property type="term" value="P:polysaccharide biosynthetic process"/>
    <property type="evidence" value="ECO:0007669"/>
    <property type="project" value="InterPro"/>
</dbReference>
<gene>
    <name evidence="9" type="ORF">CFN78_10240</name>
</gene>
<feature type="region of interest" description="Disordered" evidence="6">
    <location>
        <begin position="1"/>
        <end position="21"/>
    </location>
</feature>
<dbReference type="InterPro" id="IPR007267">
    <property type="entry name" value="GtrA_DPMS_TM"/>
</dbReference>
<evidence type="ECO:0000256" key="1">
    <source>
        <dbReference type="ARBA" id="ARBA00004141"/>
    </source>
</evidence>
<feature type="compositionally biased region" description="Low complexity" evidence="6">
    <location>
        <begin position="8"/>
        <end position="21"/>
    </location>
</feature>
<dbReference type="AlphaFoldDB" id="A0A263D6Y2"/>
<feature type="transmembrane region" description="Helical" evidence="7">
    <location>
        <begin position="58"/>
        <end position="78"/>
    </location>
</feature>
<dbReference type="Pfam" id="PF04138">
    <property type="entry name" value="GtrA_DPMS_TM"/>
    <property type="match status" value="1"/>
</dbReference>
<comment type="caution">
    <text evidence="9">The sequence shown here is derived from an EMBL/GenBank/DDBJ whole genome shotgun (WGS) entry which is preliminary data.</text>
</comment>
<dbReference type="RefSeq" id="WP_094862472.1">
    <property type="nucleotide sequence ID" value="NZ_NKYE01000005.1"/>
</dbReference>
<dbReference type="PANTHER" id="PTHR38459:SF6">
    <property type="entry name" value="ARABINOGALACTAN BIOSYNTHESIS RECRUITING PROTEIN RV3789"/>
    <property type="match status" value="1"/>
</dbReference>
<dbReference type="OrthoDB" id="3828151at2"/>
<feature type="transmembrane region" description="Helical" evidence="7">
    <location>
        <begin position="129"/>
        <end position="150"/>
    </location>
</feature>
<keyword evidence="10" id="KW-1185">Reference proteome</keyword>
<dbReference type="Proteomes" id="UP000242444">
    <property type="component" value="Unassembled WGS sequence"/>
</dbReference>
<protein>
    <submittedName>
        <fullName evidence="9">Polysaccharide synthesis protein GtrA</fullName>
    </submittedName>
</protein>
<feature type="domain" description="GtrA/DPMS transmembrane" evidence="8">
    <location>
        <begin position="34"/>
        <end position="151"/>
    </location>
</feature>
<evidence type="ECO:0000259" key="8">
    <source>
        <dbReference type="Pfam" id="PF04138"/>
    </source>
</evidence>
<evidence type="ECO:0000256" key="4">
    <source>
        <dbReference type="ARBA" id="ARBA00022989"/>
    </source>
</evidence>
<evidence type="ECO:0000256" key="7">
    <source>
        <dbReference type="SAM" id="Phobius"/>
    </source>
</evidence>
<comment type="subcellular location">
    <subcellularLocation>
        <location evidence="1">Membrane</location>
        <topology evidence="1">Multi-pass membrane protein</topology>
    </subcellularLocation>
</comment>
<feature type="transmembrane region" description="Helical" evidence="7">
    <location>
        <begin position="32"/>
        <end position="52"/>
    </location>
</feature>
<evidence type="ECO:0000313" key="9">
    <source>
        <dbReference type="EMBL" id="OZM73236.1"/>
    </source>
</evidence>
<feature type="transmembrane region" description="Helical" evidence="7">
    <location>
        <begin position="99"/>
        <end position="117"/>
    </location>
</feature>
<dbReference type="GO" id="GO:0005886">
    <property type="term" value="C:plasma membrane"/>
    <property type="evidence" value="ECO:0007669"/>
    <property type="project" value="TreeGrafter"/>
</dbReference>
<dbReference type="PANTHER" id="PTHR38459">
    <property type="entry name" value="PROPHAGE BACTOPRENOL-LINKED GLUCOSE TRANSLOCASE HOMOLOG"/>
    <property type="match status" value="1"/>
</dbReference>
<keyword evidence="5 7" id="KW-0472">Membrane</keyword>
<reference evidence="9 10" key="1">
    <citation type="submission" date="2017-07" db="EMBL/GenBank/DDBJ databases">
        <title>Amycolatopsis antarcticus sp. nov., isolated from the surface of an Antarcticus brown macroalga.</title>
        <authorList>
            <person name="Wang J."/>
            <person name="Leiva S."/>
            <person name="Huang J."/>
            <person name="Huang Y."/>
        </authorList>
    </citation>
    <scope>NUCLEOTIDE SEQUENCE [LARGE SCALE GENOMIC DNA]</scope>
    <source>
        <strain evidence="9 10">AU-G6</strain>
    </source>
</reference>
<dbReference type="InterPro" id="IPR051401">
    <property type="entry name" value="GtrA_CellWall_Glycosyl"/>
</dbReference>
<evidence type="ECO:0000313" key="10">
    <source>
        <dbReference type="Proteomes" id="UP000242444"/>
    </source>
</evidence>
<dbReference type="EMBL" id="NKYE01000005">
    <property type="protein sequence ID" value="OZM73236.1"/>
    <property type="molecule type" value="Genomic_DNA"/>
</dbReference>
<keyword evidence="3 7" id="KW-0812">Transmembrane</keyword>
<dbReference type="InParanoid" id="A0A263D6Y2"/>
<evidence type="ECO:0000256" key="2">
    <source>
        <dbReference type="ARBA" id="ARBA00009399"/>
    </source>
</evidence>
<evidence type="ECO:0000256" key="5">
    <source>
        <dbReference type="ARBA" id="ARBA00023136"/>
    </source>
</evidence>
<accession>A0A263D6Y2</accession>
<proteinExistence type="inferred from homology"/>
<comment type="similarity">
    <text evidence="2">Belongs to the GtrA family.</text>
</comment>
<evidence type="ECO:0000256" key="3">
    <source>
        <dbReference type="ARBA" id="ARBA00022692"/>
    </source>
</evidence>
<keyword evidence="4 7" id="KW-1133">Transmembrane helix</keyword>
<sequence length="160" mass="16842">MVATDQQASAAVPSSASPPSSAAASPGLVGQLLRFVSIGGFCAVVDLGIYALGLQLGLWVHLAKAIGFIFGTTTAYFLNRKFTFSGGAKGGAAQISGFVLLYTVTFFVNVGTNALMLSLLPESRLEYGIAWFVAQATATVINFVMLKWVVFREPRTEPAA</sequence>